<dbReference type="GO" id="GO:0042073">
    <property type="term" value="P:intraciliary transport"/>
    <property type="evidence" value="ECO:0007669"/>
    <property type="project" value="TreeGrafter"/>
</dbReference>
<dbReference type="EMBL" id="JAOTOJ010000004">
    <property type="protein sequence ID" value="KAK9402098.1"/>
    <property type="molecule type" value="Genomic_DNA"/>
</dbReference>
<feature type="compositionally biased region" description="Basic residues" evidence="1">
    <location>
        <begin position="66"/>
        <end position="82"/>
    </location>
</feature>
<reference evidence="2 3" key="1">
    <citation type="journal article" date="2024" name="Proc. Natl. Acad. Sci. U.S.A.">
        <title>The genetic regulatory architecture and epigenomic basis for age-related changes in rattlesnake venom.</title>
        <authorList>
            <person name="Hogan M.P."/>
            <person name="Holding M.L."/>
            <person name="Nystrom G.S."/>
            <person name="Colston T.J."/>
            <person name="Bartlett D.A."/>
            <person name="Mason A.J."/>
            <person name="Ellsworth S.A."/>
            <person name="Rautsaw R.M."/>
            <person name="Lawrence K.C."/>
            <person name="Strickland J.L."/>
            <person name="He B."/>
            <person name="Fraser P."/>
            <person name="Margres M.J."/>
            <person name="Gilbert D.M."/>
            <person name="Gibbs H.L."/>
            <person name="Parkinson C.L."/>
            <person name="Rokyta D.R."/>
        </authorList>
    </citation>
    <scope>NUCLEOTIDE SEQUENCE [LARGE SCALE GENOMIC DNA]</scope>
    <source>
        <strain evidence="2">DRR0105</strain>
    </source>
</reference>
<feature type="region of interest" description="Disordered" evidence="1">
    <location>
        <begin position="1"/>
        <end position="85"/>
    </location>
</feature>
<evidence type="ECO:0000313" key="2">
    <source>
        <dbReference type="EMBL" id="KAK9402098.1"/>
    </source>
</evidence>
<organism evidence="2 3">
    <name type="scientific">Crotalus adamanteus</name>
    <name type="common">Eastern diamondback rattlesnake</name>
    <dbReference type="NCBI Taxonomy" id="8729"/>
    <lineage>
        <taxon>Eukaryota</taxon>
        <taxon>Metazoa</taxon>
        <taxon>Chordata</taxon>
        <taxon>Craniata</taxon>
        <taxon>Vertebrata</taxon>
        <taxon>Euteleostomi</taxon>
        <taxon>Lepidosauria</taxon>
        <taxon>Squamata</taxon>
        <taxon>Bifurcata</taxon>
        <taxon>Unidentata</taxon>
        <taxon>Episquamata</taxon>
        <taxon>Toxicofera</taxon>
        <taxon>Serpentes</taxon>
        <taxon>Colubroidea</taxon>
        <taxon>Viperidae</taxon>
        <taxon>Crotalinae</taxon>
        <taxon>Crotalus</taxon>
    </lineage>
</organism>
<comment type="caution">
    <text evidence="2">The sequence shown here is derived from an EMBL/GenBank/DDBJ whole genome shotgun (WGS) entry which is preliminary data.</text>
</comment>
<protein>
    <submittedName>
        <fullName evidence="2">LCA5L: Lebercilin-like</fullName>
    </submittedName>
</protein>
<evidence type="ECO:0000313" key="3">
    <source>
        <dbReference type="Proteomes" id="UP001474421"/>
    </source>
</evidence>
<evidence type="ECO:0000256" key="1">
    <source>
        <dbReference type="SAM" id="MobiDB-lite"/>
    </source>
</evidence>
<dbReference type="PANTHER" id="PTHR16650">
    <property type="entry name" value="C21ORF13-RELATED"/>
    <property type="match status" value="1"/>
</dbReference>
<dbReference type="GO" id="GO:0005930">
    <property type="term" value="C:axoneme"/>
    <property type="evidence" value="ECO:0007669"/>
    <property type="project" value="TreeGrafter"/>
</dbReference>
<dbReference type="AlphaFoldDB" id="A0AAW1BJD2"/>
<proteinExistence type="predicted"/>
<dbReference type="PANTHER" id="PTHR16650:SF9">
    <property type="entry name" value="LEBERCILIN-LIKE PROTEIN"/>
    <property type="match status" value="1"/>
</dbReference>
<gene>
    <name evidence="2" type="ORF">NXF25_010454</name>
</gene>
<keyword evidence="3" id="KW-1185">Reference proteome</keyword>
<feature type="compositionally biased region" description="Basic and acidic residues" evidence="1">
    <location>
        <begin position="1"/>
        <end position="23"/>
    </location>
</feature>
<feature type="compositionally biased region" description="Low complexity" evidence="1">
    <location>
        <begin position="24"/>
        <end position="44"/>
    </location>
</feature>
<dbReference type="InterPro" id="IPR026188">
    <property type="entry name" value="Lebercilin-like"/>
</dbReference>
<name>A0AAW1BJD2_CROAD</name>
<sequence length="132" mass="14816">MASDDTSLHHTVKEEKTCGECRKSGSSSDSPDSSETSTSKEGGSFTIPLVQQPETSEWNLPENKKGNHLHAKGKTLPKKKPQQKTTFMTDHNMACRLLSARDHDIKELKNEVAVLWNKLETFTVENKILKHL</sequence>
<dbReference type="Proteomes" id="UP001474421">
    <property type="component" value="Unassembled WGS sequence"/>
</dbReference>
<accession>A0AAW1BJD2</accession>